<name>A0ABY8QCE0_9RHOB</name>
<reference evidence="1 2" key="1">
    <citation type="submission" date="2023-04" db="EMBL/GenBank/DDBJ databases">
        <title>YMD61, complete Genome.</title>
        <authorList>
            <person name="Zhang J."/>
        </authorList>
    </citation>
    <scope>NUCLEOTIDE SEQUENCE [LARGE SCALE GENOMIC DNA]</scope>
    <source>
        <strain evidence="1 2">YMD61</strain>
        <plasmid evidence="1 2">unnamed2</plasmid>
    </source>
</reference>
<dbReference type="EMBL" id="CP124537">
    <property type="protein sequence ID" value="WGV18379.1"/>
    <property type="molecule type" value="Genomic_DNA"/>
</dbReference>
<sequence>MRMPRIAPLDPVPMLPGLPGWVVSASADSVEAAAFRSGAALAHLEQAIAATDVPLPLWRERLALAAAEKCAAMAGRREGQGALRDALYLTGSGDDPGPAGRVLLQWSRAAARPVSVAHLTHALDGIAAERIALCLDAAGPTPVDRAAQVVEAILTDSPRAEAAALILGDAVLAKAMGGAHLLPLLALRVTTRDLRLRGDDLRLAFHRAIVPAVGQALRLAGELARGAARLRAVVPGLRAKEAGRAVDLFLSRDALAPAALTFMSDRAARRLCERLVSLGGVRELTGRETFRLYGL</sequence>
<dbReference type="Proteomes" id="UP001230978">
    <property type="component" value="Plasmid unnamed2"/>
</dbReference>
<organism evidence="1 2">
    <name type="scientific">Fuscovulum ytuae</name>
    <dbReference type="NCBI Taxonomy" id="3042299"/>
    <lineage>
        <taxon>Bacteria</taxon>
        <taxon>Pseudomonadati</taxon>
        <taxon>Pseudomonadota</taxon>
        <taxon>Alphaproteobacteria</taxon>
        <taxon>Rhodobacterales</taxon>
        <taxon>Paracoccaceae</taxon>
        <taxon>Fuscovulum</taxon>
    </lineage>
</organism>
<dbReference type="RefSeq" id="WP_281470549.1">
    <property type="nucleotide sequence ID" value="NZ_CP124537.1"/>
</dbReference>
<dbReference type="Pfam" id="PF07183">
    <property type="entry name" value="DUF1403"/>
    <property type="match status" value="1"/>
</dbReference>
<proteinExistence type="predicted"/>
<accession>A0ABY8QCE0</accession>
<evidence type="ECO:0000313" key="2">
    <source>
        <dbReference type="Proteomes" id="UP001230978"/>
    </source>
</evidence>
<keyword evidence="1" id="KW-0614">Plasmid</keyword>
<gene>
    <name evidence="1" type="ORF">QF092_19325</name>
</gene>
<keyword evidence="2" id="KW-1185">Reference proteome</keyword>
<evidence type="ECO:0000313" key="1">
    <source>
        <dbReference type="EMBL" id="WGV18379.1"/>
    </source>
</evidence>
<dbReference type="InterPro" id="IPR009843">
    <property type="entry name" value="DUF1403"/>
</dbReference>
<protein>
    <submittedName>
        <fullName evidence="1">DUF1403 family protein</fullName>
    </submittedName>
</protein>
<geneLocation type="plasmid" evidence="1 2">
    <name>unnamed2</name>
</geneLocation>